<dbReference type="Proteomes" id="UP000225706">
    <property type="component" value="Unassembled WGS sequence"/>
</dbReference>
<organism evidence="1 2">
    <name type="scientific">Stylophora pistillata</name>
    <name type="common">Smooth cauliflower coral</name>
    <dbReference type="NCBI Taxonomy" id="50429"/>
    <lineage>
        <taxon>Eukaryota</taxon>
        <taxon>Metazoa</taxon>
        <taxon>Cnidaria</taxon>
        <taxon>Anthozoa</taxon>
        <taxon>Hexacorallia</taxon>
        <taxon>Scleractinia</taxon>
        <taxon>Astrocoeniina</taxon>
        <taxon>Pocilloporidae</taxon>
        <taxon>Stylophora</taxon>
    </lineage>
</organism>
<evidence type="ECO:0000313" key="1">
    <source>
        <dbReference type="EMBL" id="PFX32952.1"/>
    </source>
</evidence>
<dbReference type="EMBL" id="LSMT01000017">
    <property type="protein sequence ID" value="PFX32952.1"/>
    <property type="molecule type" value="Genomic_DNA"/>
</dbReference>
<keyword evidence="2" id="KW-1185">Reference proteome</keyword>
<dbReference type="AlphaFoldDB" id="A0A2B4SWK5"/>
<protein>
    <submittedName>
        <fullName evidence="1">Uncharacterized protein</fullName>
    </submittedName>
</protein>
<comment type="caution">
    <text evidence="1">The sequence shown here is derived from an EMBL/GenBank/DDBJ whole genome shotgun (WGS) entry which is preliminary data.</text>
</comment>
<reference evidence="2" key="1">
    <citation type="journal article" date="2017" name="bioRxiv">
        <title>Comparative analysis of the genomes of Stylophora pistillata and Acropora digitifera provides evidence for extensive differences between species of corals.</title>
        <authorList>
            <person name="Voolstra C.R."/>
            <person name="Li Y."/>
            <person name="Liew Y.J."/>
            <person name="Baumgarten S."/>
            <person name="Zoccola D."/>
            <person name="Flot J.-F."/>
            <person name="Tambutte S."/>
            <person name="Allemand D."/>
            <person name="Aranda M."/>
        </authorList>
    </citation>
    <scope>NUCLEOTIDE SEQUENCE [LARGE SCALE GENOMIC DNA]</scope>
</reference>
<proteinExistence type="predicted"/>
<name>A0A2B4SWK5_STYPI</name>
<accession>A0A2B4SWK5</accession>
<gene>
    <name evidence="1" type="ORF">AWC38_SpisGene2244</name>
</gene>
<evidence type="ECO:0000313" key="2">
    <source>
        <dbReference type="Proteomes" id="UP000225706"/>
    </source>
</evidence>
<sequence>MARMSYDDQKYRYFQVLILIVLVVTPTVSGSQSYYKPYSVDRQWLRDSFEMIKIVISTGSPDVAKSPEGGRFVESLWLLYLTYQDYEQTVILEEKSQKQHWHKFQELEDKADWLLQFFSKPNGIDCDTSDPKMVKATEVLNSRFEQFIEELLNDITQSRLIKTRAIFASIGASVLCVVSVLTSGPWGGALTCVPAIGTVALGIRSFLAQDAIYENLNQFWEDASKRGGDLAKLLTCLQLKREDKDTEILML</sequence>